<name>A0A7V8VGR7_9BACT</name>
<accession>A0A7V8VGR7</accession>
<dbReference type="GO" id="GO:0016787">
    <property type="term" value="F:hydrolase activity"/>
    <property type="evidence" value="ECO:0007669"/>
    <property type="project" value="InterPro"/>
</dbReference>
<dbReference type="Proteomes" id="UP000542342">
    <property type="component" value="Unassembled WGS sequence"/>
</dbReference>
<gene>
    <name evidence="2" type="ORF">H0921_15875</name>
</gene>
<dbReference type="Gene3D" id="2.60.120.560">
    <property type="entry name" value="Exo-inulinase, domain 1"/>
    <property type="match status" value="1"/>
</dbReference>
<evidence type="ECO:0000313" key="2">
    <source>
        <dbReference type="EMBL" id="MBA2227636.1"/>
    </source>
</evidence>
<dbReference type="InterPro" id="IPR010496">
    <property type="entry name" value="AL/BT2_dom"/>
</dbReference>
<sequence>MAVGEPSCRRRKNWKVEDGAIVLRHTEERPAWHDLIYLDEKFENFHLSLDWKAECNSGVFVRAGVPGTPWAYLEIAISGEYKNRKRVPPDQADGALYSLAAPSRDAPSHEGWNNFYIICDGPIISCMLNGIETFRVDFREEKWHKPQGKFKLVYANLPREGWVVLQDHGSKGKFLGFKNIKLKVLASGK</sequence>
<organism evidence="2 3">
    <name type="scientific">Thermogemmata fonticola</name>
    <dbReference type="NCBI Taxonomy" id="2755323"/>
    <lineage>
        <taxon>Bacteria</taxon>
        <taxon>Pseudomonadati</taxon>
        <taxon>Planctomycetota</taxon>
        <taxon>Planctomycetia</taxon>
        <taxon>Gemmatales</taxon>
        <taxon>Gemmataceae</taxon>
        <taxon>Thermogemmata</taxon>
    </lineage>
</organism>
<dbReference type="RefSeq" id="WP_194539495.1">
    <property type="nucleotide sequence ID" value="NZ_JACEFB010000016.1"/>
</dbReference>
<protein>
    <submittedName>
        <fullName evidence="2">DUF1080 domain-containing protein</fullName>
    </submittedName>
</protein>
<feature type="domain" description="3-keto-alpha-glucoside-1,2-lyase/3-keto-2-hydroxy-glucal hydratase" evidence="1">
    <location>
        <begin position="10"/>
        <end position="183"/>
    </location>
</feature>
<proteinExistence type="predicted"/>
<dbReference type="EMBL" id="JACEFB010000016">
    <property type="protein sequence ID" value="MBA2227636.1"/>
    <property type="molecule type" value="Genomic_DNA"/>
</dbReference>
<dbReference type="Pfam" id="PF06439">
    <property type="entry name" value="3keto-disac_hyd"/>
    <property type="match status" value="1"/>
</dbReference>
<keyword evidence="3" id="KW-1185">Reference proteome</keyword>
<evidence type="ECO:0000313" key="3">
    <source>
        <dbReference type="Proteomes" id="UP000542342"/>
    </source>
</evidence>
<reference evidence="2 3" key="1">
    <citation type="submission" date="2020-07" db="EMBL/GenBank/DDBJ databases">
        <title>Thermogemmata thermophila gen. nov., sp. nov., a novel moderate thermophilic planctomycete from a Kamchatka hot spring.</title>
        <authorList>
            <person name="Elcheninov A.G."/>
            <person name="Podosokorskaya O.A."/>
            <person name="Kovaleva O.L."/>
            <person name="Novikov A."/>
            <person name="Bonch-Osmolovskaya E.A."/>
            <person name="Toshchakov S.V."/>
            <person name="Kublanov I.V."/>
        </authorList>
    </citation>
    <scope>NUCLEOTIDE SEQUENCE [LARGE SCALE GENOMIC DNA]</scope>
    <source>
        <strain evidence="2 3">2918</strain>
    </source>
</reference>
<evidence type="ECO:0000259" key="1">
    <source>
        <dbReference type="Pfam" id="PF06439"/>
    </source>
</evidence>
<comment type="caution">
    <text evidence="2">The sequence shown here is derived from an EMBL/GenBank/DDBJ whole genome shotgun (WGS) entry which is preliminary data.</text>
</comment>
<dbReference type="AlphaFoldDB" id="A0A7V8VGR7"/>